<keyword evidence="4" id="KW-1185">Reference proteome</keyword>
<gene>
    <name evidence="3" type="ORF">SAMN05660299_02555</name>
</gene>
<dbReference type="AlphaFoldDB" id="A0A1H0AM85"/>
<dbReference type="Proteomes" id="UP000199309">
    <property type="component" value="Unassembled WGS sequence"/>
</dbReference>
<dbReference type="SUPFAM" id="SSF52402">
    <property type="entry name" value="Adenine nucleotide alpha hydrolases-like"/>
    <property type="match status" value="1"/>
</dbReference>
<dbReference type="CDD" id="cd00293">
    <property type="entry name" value="USP-like"/>
    <property type="match status" value="1"/>
</dbReference>
<dbReference type="Pfam" id="PF00582">
    <property type="entry name" value="Usp"/>
    <property type="match status" value="1"/>
</dbReference>
<protein>
    <submittedName>
        <fullName evidence="3">Nucleotide-binding universal stress protein, UspA family</fullName>
    </submittedName>
</protein>
<feature type="domain" description="UspA" evidence="2">
    <location>
        <begin position="3"/>
        <end position="142"/>
    </location>
</feature>
<evidence type="ECO:0000259" key="2">
    <source>
        <dbReference type="Pfam" id="PF00582"/>
    </source>
</evidence>
<dbReference type="PANTHER" id="PTHR46268:SF6">
    <property type="entry name" value="UNIVERSAL STRESS PROTEIN UP12"/>
    <property type="match status" value="1"/>
</dbReference>
<dbReference type="OrthoDB" id="9777884at2"/>
<dbReference type="PRINTS" id="PR01438">
    <property type="entry name" value="UNVRSLSTRESS"/>
</dbReference>
<reference evidence="3 4" key="1">
    <citation type="submission" date="2016-10" db="EMBL/GenBank/DDBJ databases">
        <authorList>
            <person name="de Groot N.N."/>
        </authorList>
    </citation>
    <scope>NUCLEOTIDE SEQUENCE [LARGE SCALE GENOMIC DNA]</scope>
    <source>
        <strain evidence="3 4">DSM 16981</strain>
    </source>
</reference>
<dbReference type="InterPro" id="IPR006016">
    <property type="entry name" value="UspA"/>
</dbReference>
<comment type="similarity">
    <text evidence="1">Belongs to the universal stress protein A family.</text>
</comment>
<name>A0A1H0AM85_9FIRM</name>
<dbReference type="EMBL" id="FNHQ01000040">
    <property type="protein sequence ID" value="SDN34587.1"/>
    <property type="molecule type" value="Genomic_DNA"/>
</dbReference>
<accession>A0A1H0AM85</accession>
<evidence type="ECO:0000313" key="4">
    <source>
        <dbReference type="Proteomes" id="UP000199309"/>
    </source>
</evidence>
<organism evidence="3 4">
    <name type="scientific">Megasphaera paucivorans</name>
    <dbReference type="NCBI Taxonomy" id="349095"/>
    <lineage>
        <taxon>Bacteria</taxon>
        <taxon>Bacillati</taxon>
        <taxon>Bacillota</taxon>
        <taxon>Negativicutes</taxon>
        <taxon>Veillonellales</taxon>
        <taxon>Veillonellaceae</taxon>
        <taxon>Megasphaera</taxon>
    </lineage>
</organism>
<dbReference type="STRING" id="349095.SAMN05660299_02555"/>
<dbReference type="PANTHER" id="PTHR46268">
    <property type="entry name" value="STRESS RESPONSE PROTEIN NHAX"/>
    <property type="match status" value="1"/>
</dbReference>
<sequence length="142" mass="15465">MTFDTILVPVDGSEQSLRALEKAAYIAGLSGADLTLLHVVDLNKKISSFEQVSTGGYIPLELKEKGCQLLTDLRHRISANIQTEIVVEIGNPAEIIVKYAKAHETDLIVIGNRGLGKLKQVIMGSVSQYVLLRSSCTIMIVK</sequence>
<dbReference type="Gene3D" id="3.40.50.620">
    <property type="entry name" value="HUPs"/>
    <property type="match status" value="1"/>
</dbReference>
<dbReference type="RefSeq" id="WP_091652642.1">
    <property type="nucleotide sequence ID" value="NZ_FNHQ01000040.1"/>
</dbReference>
<evidence type="ECO:0000256" key="1">
    <source>
        <dbReference type="ARBA" id="ARBA00008791"/>
    </source>
</evidence>
<dbReference type="InterPro" id="IPR014729">
    <property type="entry name" value="Rossmann-like_a/b/a_fold"/>
</dbReference>
<evidence type="ECO:0000313" key="3">
    <source>
        <dbReference type="EMBL" id="SDN34587.1"/>
    </source>
</evidence>
<dbReference type="InterPro" id="IPR006015">
    <property type="entry name" value="Universal_stress_UspA"/>
</dbReference>
<proteinExistence type="inferred from homology"/>